<dbReference type="AlphaFoldDB" id="A0A9Q0R675"/>
<gene>
    <name evidence="7" type="ORF">M0811_12223</name>
</gene>
<name>A0A9Q0R675_ANAIG</name>
<sequence>MALGTQKLGILLNIVACAVYHEWILLVVILFYFFTALPNILCGSTSEDFLADSPSNLELIANFFTGILSVSGFALPLVLAHTGAVKIEAAILSLCGGIVVAVTVIFALKRIVGKKPDF</sequence>
<keyword evidence="8" id="KW-1185">Reference proteome</keyword>
<keyword evidence="4 6" id="KW-1133">Transmembrane helix</keyword>
<evidence type="ECO:0000256" key="2">
    <source>
        <dbReference type="ARBA" id="ARBA00005645"/>
    </source>
</evidence>
<dbReference type="GO" id="GO:0032511">
    <property type="term" value="P:late endosome to vacuole transport via multivesicular body sorting pathway"/>
    <property type="evidence" value="ECO:0007669"/>
    <property type="project" value="TreeGrafter"/>
</dbReference>
<dbReference type="PANTHER" id="PTHR12050:SF0">
    <property type="entry name" value="RH04491P"/>
    <property type="match status" value="1"/>
</dbReference>
<dbReference type="GO" id="GO:0016020">
    <property type="term" value="C:membrane"/>
    <property type="evidence" value="ECO:0007669"/>
    <property type="project" value="UniProtKB-SubCell"/>
</dbReference>
<protein>
    <recommendedName>
        <fullName evidence="9">Vacuolar protein sorting 55</fullName>
    </recommendedName>
</protein>
<evidence type="ECO:0000313" key="8">
    <source>
        <dbReference type="Proteomes" id="UP001149090"/>
    </source>
</evidence>
<feature type="transmembrane region" description="Helical" evidence="6">
    <location>
        <begin position="59"/>
        <end position="79"/>
    </location>
</feature>
<dbReference type="Pfam" id="PF04133">
    <property type="entry name" value="Vps55"/>
    <property type="match status" value="1"/>
</dbReference>
<feature type="transmembrane region" description="Helical" evidence="6">
    <location>
        <begin position="12"/>
        <end position="34"/>
    </location>
</feature>
<evidence type="ECO:0000256" key="5">
    <source>
        <dbReference type="ARBA" id="ARBA00023136"/>
    </source>
</evidence>
<dbReference type="EMBL" id="JAPDFW010000113">
    <property type="protein sequence ID" value="KAJ5068802.1"/>
    <property type="molecule type" value="Genomic_DNA"/>
</dbReference>
<comment type="subcellular location">
    <subcellularLocation>
        <location evidence="1">Membrane</location>
        <topology evidence="1">Multi-pass membrane protein</topology>
    </subcellularLocation>
</comment>
<dbReference type="GO" id="GO:0005768">
    <property type="term" value="C:endosome"/>
    <property type="evidence" value="ECO:0007669"/>
    <property type="project" value="TreeGrafter"/>
</dbReference>
<dbReference type="PANTHER" id="PTHR12050">
    <property type="entry name" value="LEPTIN RECEPTOR-RELATED"/>
    <property type="match status" value="1"/>
</dbReference>
<evidence type="ECO:0008006" key="9">
    <source>
        <dbReference type="Google" id="ProtNLM"/>
    </source>
</evidence>
<comment type="similarity">
    <text evidence="2">Belongs to the OB-RGRP/VPS55 family.</text>
</comment>
<dbReference type="OrthoDB" id="14246at2759"/>
<evidence type="ECO:0000256" key="4">
    <source>
        <dbReference type="ARBA" id="ARBA00022989"/>
    </source>
</evidence>
<organism evidence="7 8">
    <name type="scientific">Anaeramoeba ignava</name>
    <name type="common">Anaerobic marine amoeba</name>
    <dbReference type="NCBI Taxonomy" id="1746090"/>
    <lineage>
        <taxon>Eukaryota</taxon>
        <taxon>Metamonada</taxon>
        <taxon>Anaeramoebidae</taxon>
        <taxon>Anaeramoeba</taxon>
    </lineage>
</organism>
<evidence type="ECO:0000256" key="6">
    <source>
        <dbReference type="SAM" id="Phobius"/>
    </source>
</evidence>
<evidence type="ECO:0000313" key="7">
    <source>
        <dbReference type="EMBL" id="KAJ5068802.1"/>
    </source>
</evidence>
<proteinExistence type="inferred from homology"/>
<keyword evidence="3 6" id="KW-0812">Transmembrane</keyword>
<accession>A0A9Q0R675</accession>
<dbReference type="Proteomes" id="UP001149090">
    <property type="component" value="Unassembled WGS sequence"/>
</dbReference>
<evidence type="ECO:0000256" key="3">
    <source>
        <dbReference type="ARBA" id="ARBA00022692"/>
    </source>
</evidence>
<reference evidence="7" key="1">
    <citation type="submission" date="2022-10" db="EMBL/GenBank/DDBJ databases">
        <title>Novel sulphate-reducing endosymbionts in the free-living metamonad Anaeramoeba.</title>
        <authorList>
            <person name="Jerlstrom-Hultqvist J."/>
            <person name="Cepicka I."/>
            <person name="Gallot-Lavallee L."/>
            <person name="Salas-Leiva D."/>
            <person name="Curtis B.A."/>
            <person name="Zahonova K."/>
            <person name="Pipaliya S."/>
            <person name="Dacks J."/>
            <person name="Roger A.J."/>
        </authorList>
    </citation>
    <scope>NUCLEOTIDE SEQUENCE</scope>
    <source>
        <strain evidence="7">BMAN</strain>
    </source>
</reference>
<evidence type="ECO:0000256" key="1">
    <source>
        <dbReference type="ARBA" id="ARBA00004141"/>
    </source>
</evidence>
<comment type="caution">
    <text evidence="7">The sequence shown here is derived from an EMBL/GenBank/DDBJ whole genome shotgun (WGS) entry which is preliminary data.</text>
</comment>
<dbReference type="InterPro" id="IPR007262">
    <property type="entry name" value="Vps55/LEPROT"/>
</dbReference>
<keyword evidence="5 6" id="KW-0472">Membrane</keyword>
<feature type="transmembrane region" description="Helical" evidence="6">
    <location>
        <begin position="91"/>
        <end position="112"/>
    </location>
</feature>